<dbReference type="GO" id="GO:0047939">
    <property type="term" value="F:L-glucuronate reductase activity"/>
    <property type="evidence" value="ECO:0007669"/>
    <property type="project" value="UniProtKB-EC"/>
</dbReference>
<evidence type="ECO:0000256" key="24">
    <source>
        <dbReference type="ARBA" id="ARBA00024070"/>
    </source>
</evidence>
<evidence type="ECO:0000256" key="20">
    <source>
        <dbReference type="ARBA" id="ARBA00023242"/>
    </source>
</evidence>
<comment type="similarity">
    <text evidence="5">Belongs to the NASP family.</text>
</comment>
<keyword evidence="14" id="KW-0832">Ubl conjugation</keyword>
<evidence type="ECO:0000256" key="21">
    <source>
        <dbReference type="ARBA" id="ARBA00024066"/>
    </source>
</evidence>
<evidence type="ECO:0000313" key="48">
    <source>
        <dbReference type="EMBL" id="MBZ3874695.1"/>
    </source>
</evidence>
<dbReference type="Pfam" id="PF00248">
    <property type="entry name" value="Aldo_ket_red"/>
    <property type="match status" value="1"/>
</dbReference>
<feature type="compositionally biased region" description="Acidic residues" evidence="45">
    <location>
        <begin position="433"/>
        <end position="456"/>
    </location>
</feature>
<feature type="compositionally biased region" description="Basic and acidic residues" evidence="45">
    <location>
        <begin position="1037"/>
        <end position="1055"/>
    </location>
</feature>
<dbReference type="Pfam" id="PF13181">
    <property type="entry name" value="TPR_8"/>
    <property type="match status" value="1"/>
</dbReference>
<keyword evidence="49" id="KW-1185">Reference proteome</keyword>
<comment type="subcellular location">
    <subcellularLocation>
        <location evidence="2">Apical cell membrane</location>
    </subcellularLocation>
    <subcellularLocation>
        <location evidence="3">Cytoplasm</location>
        <location evidence="3">Cytosol</location>
    </subcellularLocation>
    <subcellularLocation>
        <location evidence="1">Nucleus</location>
    </subcellularLocation>
</comment>
<evidence type="ECO:0000256" key="5">
    <source>
        <dbReference type="ARBA" id="ARBA00008402"/>
    </source>
</evidence>
<keyword evidence="17" id="KW-0560">Oxidoreductase</keyword>
<evidence type="ECO:0000256" key="25">
    <source>
        <dbReference type="ARBA" id="ARBA00024074"/>
    </source>
</evidence>
<comment type="catalytic activity">
    <reaction evidence="37">
        <text>a primary alcohol + NADP(+) = an aldehyde + NADPH + H(+)</text>
        <dbReference type="Rhea" id="RHEA:15937"/>
        <dbReference type="ChEBI" id="CHEBI:15378"/>
        <dbReference type="ChEBI" id="CHEBI:15734"/>
        <dbReference type="ChEBI" id="CHEBI:17478"/>
        <dbReference type="ChEBI" id="CHEBI:57783"/>
        <dbReference type="ChEBI" id="CHEBI:58349"/>
        <dbReference type="EC" id="1.1.1.2"/>
    </reaction>
</comment>
<feature type="repeat" description="TPR" evidence="43">
    <location>
        <begin position="859"/>
        <end position="892"/>
    </location>
</feature>
<evidence type="ECO:0000313" key="49">
    <source>
        <dbReference type="Proteomes" id="UP001166674"/>
    </source>
</evidence>
<sequence length="1106" mass="121556">MAAPFVLLHTGQKMPLIGLGTWKSDPGQVKAALKYALSVGYRHIDCAAVYGNETEVGEALKEDVGPGKAVPREELFVTSKLWNTRHHPDDVEPALRKTLADLQLEYLDLYLMHWPYAFERGDNLFPKNADGTIRYDSIHYKETWKAMEALVAKGLVRALGLSNFNSRQIDDVLSVASVRPAVLQVECHPYLAQSELIAHCHSRGLEVTAYSPLGSSDRAWRHPDEPVLLEEPVVLALAKKYDRSPAQILLRWQVQRKVICIPKSITPSRILQNIQVFDFTFSPEEMTQLGTLNKNWRYIVPMITVSFRSLVHHLRGTMASESTTTAAIAAELVSADKIEDAPAPSTSADKVESLDVDSEAKKLLGLGQKHLVMGDIPAAVNAFQEAASLLGKKYGETANECGEAFFFYGKSLLELARMENGVLGNALEGVHVEEEEGEKTEDESLVENNDNIDEEAREELREQVYDAMGEKEAKKTESKSLAKPETGKQQENEMEKGEREDMDISEPAEKLQEKVESTPNQLTETSEEAKEAAAPEGLKEPEVTSEKPEQEASGAEEGKSVSGTEVQKEECREKGDQEKQGEVIVSIEEKPKEASEERPIVTLEKQGTAVEVEAGSVEPMVKPVDVGGNEGKEQVATSENEPGKAVHEQLVEQEVPSAEESDLVTTEAAEVSAAGAGSEVSEKPGQEPTVLSKDGAFSELAAAGDKTPVEPQTSAERLTETKDGSDLEEKVRTELVPSQEETKLPVEESEAAGDGVETKVAQRATEKTPEDKVKIAANEETEEREEQMKEGEETEGSEEDDKENDKAEETPNESILENKSLQENEEEEIGNLELAWDMLDLAKIIFKRQETKEAQLYAAQAHLKLGEVSVESENYIQAVEEFQACLNLQEQYLEAHDRLLAETHYQLGLAYGYNSQYDEAMAQFNKSIEVIEKRMAVLNEQMKEAEGSSTEYEKEIEELKELLPEIREKIEDAKESQHSGNVAELALKATLVESSTSGFTASGGSSVSMIASRKPTDGASSSNCVTDISHLVRKKRKPEEESPRKDDAKKAKQEPEVNGGSGDAVPSGSEVSENMEEEEEAENQAESRAAVEGTVEAGATVESTAC</sequence>
<evidence type="ECO:0000256" key="27">
    <source>
        <dbReference type="ARBA" id="ARBA00029846"/>
    </source>
</evidence>
<evidence type="ECO:0000256" key="1">
    <source>
        <dbReference type="ARBA" id="ARBA00004123"/>
    </source>
</evidence>
<comment type="catalytic activity">
    <reaction evidence="39">
        <text>glycerol + NADP(+) = D-glyceraldehyde + NADPH + H(+)</text>
        <dbReference type="Rhea" id="RHEA:23592"/>
        <dbReference type="ChEBI" id="CHEBI:15378"/>
        <dbReference type="ChEBI" id="CHEBI:17378"/>
        <dbReference type="ChEBI" id="CHEBI:17754"/>
        <dbReference type="ChEBI" id="CHEBI:57783"/>
        <dbReference type="ChEBI" id="CHEBI:58349"/>
        <dbReference type="EC" id="1.1.1.372"/>
    </reaction>
</comment>
<evidence type="ECO:0000256" key="15">
    <source>
        <dbReference type="ARBA" id="ARBA00022857"/>
    </source>
</evidence>
<evidence type="ECO:0000256" key="10">
    <source>
        <dbReference type="ARBA" id="ARBA00022553"/>
    </source>
</evidence>
<feature type="compositionally biased region" description="Basic and acidic residues" evidence="45">
    <location>
        <begin position="507"/>
        <end position="516"/>
    </location>
</feature>
<keyword evidence="11" id="KW-0235">DNA replication</keyword>
<evidence type="ECO:0000256" key="42">
    <source>
        <dbReference type="ARBA" id="ARBA00052856"/>
    </source>
</evidence>
<evidence type="ECO:0000256" key="19">
    <source>
        <dbReference type="ARBA" id="ARBA00023136"/>
    </source>
</evidence>
<dbReference type="GO" id="GO:0005829">
    <property type="term" value="C:cytosol"/>
    <property type="evidence" value="ECO:0007669"/>
    <property type="project" value="UniProtKB-SubCell"/>
</dbReference>
<feature type="domain" description="NADP-dependent oxidoreductase" evidence="46">
    <location>
        <begin position="17"/>
        <end position="291"/>
    </location>
</feature>
<protein>
    <recommendedName>
        <fullName evidence="26">Aldo-keto reductase family 1 member A1</fullName>
        <ecNumber evidence="22">1.1.1.19</ecNumber>
        <ecNumber evidence="25">1.1.1.2</ecNumber>
        <ecNumber evidence="23">1.1.1.20</ecNumber>
        <ecNumber evidence="21">1.1.1.372</ecNumber>
        <ecNumber evidence="24">1.1.1.54</ecNumber>
    </recommendedName>
    <alternativeName>
        <fullName evidence="28">Alcohol dehydrogenase [NADP(+)]</fullName>
    </alternativeName>
    <alternativeName>
        <fullName evidence="27">Aldehyde reductase</fullName>
    </alternativeName>
    <alternativeName>
        <fullName evidence="30">Glucuronate reductase</fullName>
    </alternativeName>
    <alternativeName>
        <fullName evidence="29">Glucuronolactone reductase</fullName>
    </alternativeName>
    <alternativeName>
        <fullName evidence="6">Nuclear autoantigenic sperm protein</fullName>
    </alternativeName>
    <alternativeName>
        <fullName evidence="31">S-nitroso-CoA reductase</fullName>
    </alternativeName>
</protein>
<accession>A0AA41SVS1</accession>
<dbReference type="GO" id="GO:0047941">
    <property type="term" value="F:glucuronolactone reductase activity"/>
    <property type="evidence" value="ECO:0007669"/>
    <property type="project" value="UniProtKB-EC"/>
</dbReference>
<comment type="catalytic activity">
    <reaction evidence="35">
        <text>glycerol + NADP(+) = L-glyceraldehyde + NADPH + H(+)</text>
        <dbReference type="Rhea" id="RHEA:38111"/>
        <dbReference type="ChEBI" id="CHEBI:15378"/>
        <dbReference type="ChEBI" id="CHEBI:17754"/>
        <dbReference type="ChEBI" id="CHEBI:27975"/>
        <dbReference type="ChEBI" id="CHEBI:57783"/>
        <dbReference type="ChEBI" id="CHEBI:58349"/>
        <dbReference type="EC" id="1.1.1.372"/>
    </reaction>
</comment>
<comment type="catalytic activity">
    <reaction evidence="36">
        <text>S-nitrosoglutathione + NADPH + H(+) = S-(hydroxysulfenamide)glutathione + NADP(+)</text>
        <dbReference type="Rhea" id="RHEA:63500"/>
        <dbReference type="ChEBI" id="CHEBI:15378"/>
        <dbReference type="ChEBI" id="CHEBI:57783"/>
        <dbReference type="ChEBI" id="CHEBI:58349"/>
        <dbReference type="ChEBI" id="CHEBI:145544"/>
        <dbReference type="ChEBI" id="CHEBI:229723"/>
    </reaction>
</comment>
<gene>
    <name evidence="48" type="ORF">SUZIE_129205</name>
</gene>
<evidence type="ECO:0000256" key="39">
    <source>
        <dbReference type="ARBA" id="ARBA00049025"/>
    </source>
</evidence>
<dbReference type="GO" id="GO:0047655">
    <property type="term" value="F:allyl-alcohol dehydrogenase activity"/>
    <property type="evidence" value="ECO:0007669"/>
    <property type="project" value="UniProtKB-EC"/>
</dbReference>
<dbReference type="Proteomes" id="UP001166674">
    <property type="component" value="Unassembled WGS sequence"/>
</dbReference>
<dbReference type="InterPro" id="IPR011990">
    <property type="entry name" value="TPR-like_helical_dom_sf"/>
</dbReference>
<evidence type="ECO:0000259" key="47">
    <source>
        <dbReference type="Pfam" id="PF10516"/>
    </source>
</evidence>
<dbReference type="GO" id="GO:0042840">
    <property type="term" value="P:D-glucuronate catabolic process"/>
    <property type="evidence" value="ECO:0007669"/>
    <property type="project" value="UniProtKB-ARBA"/>
</dbReference>
<keyword evidence="18 44" id="KW-0175">Coiled coil</keyword>
<dbReference type="PANTHER" id="PTHR15081:SF1">
    <property type="entry name" value="NUCLEAR AUTOANTIGENIC SPERM PROTEIN"/>
    <property type="match status" value="1"/>
</dbReference>
<feature type="compositionally biased region" description="Acidic residues" evidence="45">
    <location>
        <begin position="792"/>
        <end position="802"/>
    </location>
</feature>
<feature type="repeat" description="TPR" evidence="43">
    <location>
        <begin position="901"/>
        <end position="934"/>
    </location>
</feature>
<dbReference type="SUPFAM" id="SSF51430">
    <property type="entry name" value="NAD(P)-linked oxidoreductase"/>
    <property type="match status" value="1"/>
</dbReference>
<organism evidence="48 49">
    <name type="scientific">Sciurus carolinensis</name>
    <name type="common">Eastern gray squirrel</name>
    <dbReference type="NCBI Taxonomy" id="30640"/>
    <lineage>
        <taxon>Eukaryota</taxon>
        <taxon>Metazoa</taxon>
        <taxon>Chordata</taxon>
        <taxon>Craniata</taxon>
        <taxon>Vertebrata</taxon>
        <taxon>Euteleostomi</taxon>
        <taxon>Mammalia</taxon>
        <taxon>Eutheria</taxon>
        <taxon>Euarchontoglires</taxon>
        <taxon>Glires</taxon>
        <taxon>Rodentia</taxon>
        <taxon>Sciuromorpha</taxon>
        <taxon>Sciuridae</taxon>
        <taxon>Sciurinae</taxon>
        <taxon>Sciurini</taxon>
        <taxon>Sciurus</taxon>
    </lineage>
</organism>
<dbReference type="FunFam" id="1.25.40.10:FF:000087">
    <property type="entry name" value="Nuclear autoantigenic sperm protein (Histone-binding)"/>
    <property type="match status" value="1"/>
</dbReference>
<dbReference type="AlphaFoldDB" id="A0AA41SVS1"/>
<dbReference type="EC" id="1.1.1.20" evidence="23"/>
<evidence type="ECO:0000256" key="34">
    <source>
        <dbReference type="ARBA" id="ARBA00047706"/>
    </source>
</evidence>
<keyword evidence="15" id="KW-0521">NADP</keyword>
<dbReference type="EC" id="1.1.1.19" evidence="22"/>
<feature type="compositionally biased region" description="Basic and acidic residues" evidence="45">
    <location>
        <begin position="641"/>
        <end position="650"/>
    </location>
</feature>
<dbReference type="GO" id="GO:0019853">
    <property type="term" value="P:L-ascorbic acid biosynthetic process"/>
    <property type="evidence" value="ECO:0007669"/>
    <property type="project" value="UniProtKB-ARBA"/>
</dbReference>
<evidence type="ECO:0000256" key="38">
    <source>
        <dbReference type="ARBA" id="ARBA00048724"/>
    </source>
</evidence>
<evidence type="ECO:0000256" key="23">
    <source>
        <dbReference type="ARBA" id="ARBA00024068"/>
    </source>
</evidence>
<keyword evidence="8" id="KW-0963">Cytoplasm</keyword>
<feature type="compositionally biased region" description="Basic and acidic residues" evidence="45">
    <location>
        <begin position="527"/>
        <end position="550"/>
    </location>
</feature>
<evidence type="ECO:0000256" key="16">
    <source>
        <dbReference type="ARBA" id="ARBA00022990"/>
    </source>
</evidence>
<comment type="catalytic activity">
    <reaction evidence="42">
        <text>(R)-mevalonate + NADP(+) = (R)-mevaldate + NADPH + H(+)</text>
        <dbReference type="Rhea" id="RHEA:20193"/>
        <dbReference type="ChEBI" id="CHEBI:15378"/>
        <dbReference type="ChEBI" id="CHEBI:36464"/>
        <dbReference type="ChEBI" id="CHEBI:57783"/>
        <dbReference type="ChEBI" id="CHEBI:58349"/>
        <dbReference type="ChEBI" id="CHEBI:195523"/>
    </reaction>
</comment>
<evidence type="ECO:0000256" key="13">
    <source>
        <dbReference type="ARBA" id="ARBA00022803"/>
    </source>
</evidence>
<feature type="region of interest" description="Disordered" evidence="45">
    <location>
        <begin position="431"/>
        <end position="456"/>
    </location>
</feature>
<comment type="catalytic activity">
    <reaction evidence="32">
        <text>allyl alcohol + NADP(+) = acrolein + NADPH + H(+)</text>
        <dbReference type="Rhea" id="RHEA:12168"/>
        <dbReference type="ChEBI" id="CHEBI:15368"/>
        <dbReference type="ChEBI" id="CHEBI:15378"/>
        <dbReference type="ChEBI" id="CHEBI:16605"/>
        <dbReference type="ChEBI" id="CHEBI:57783"/>
        <dbReference type="ChEBI" id="CHEBI:58349"/>
        <dbReference type="EC" id="1.1.1.54"/>
    </reaction>
</comment>
<keyword evidence="16" id="KW-0007">Acetylation</keyword>
<dbReference type="EC" id="1.1.1.372" evidence="21"/>
<evidence type="ECO:0000256" key="18">
    <source>
        <dbReference type="ARBA" id="ARBA00023054"/>
    </source>
</evidence>
<comment type="catalytic activity">
    <reaction evidence="33">
        <text>L-gulonate + NADP(+) = aldehydo-D-glucuronate + NADPH + H(+)</text>
        <dbReference type="Rhea" id="RHEA:14909"/>
        <dbReference type="ChEBI" id="CHEBI:13115"/>
        <dbReference type="ChEBI" id="CHEBI:15378"/>
        <dbReference type="ChEBI" id="CHEBI:57783"/>
        <dbReference type="ChEBI" id="CHEBI:58349"/>
        <dbReference type="ChEBI" id="CHEBI:142686"/>
        <dbReference type="EC" id="1.1.1.19"/>
    </reaction>
</comment>
<evidence type="ECO:0000256" key="31">
    <source>
        <dbReference type="ARBA" id="ARBA00044808"/>
    </source>
</evidence>
<feature type="compositionally biased region" description="Polar residues" evidence="45">
    <location>
        <begin position="812"/>
        <end position="821"/>
    </location>
</feature>
<evidence type="ECO:0000256" key="3">
    <source>
        <dbReference type="ARBA" id="ARBA00004514"/>
    </source>
</evidence>
<keyword evidence="19" id="KW-0472">Membrane</keyword>
<evidence type="ECO:0000256" key="41">
    <source>
        <dbReference type="ARBA" id="ARBA00049540"/>
    </source>
</evidence>
<evidence type="ECO:0000256" key="32">
    <source>
        <dbReference type="ARBA" id="ARBA00047277"/>
    </source>
</evidence>
<feature type="compositionally biased region" description="Acidic residues" evidence="45">
    <location>
        <begin position="1073"/>
        <end position="1083"/>
    </location>
</feature>
<feature type="coiled-coil region" evidence="44">
    <location>
        <begin position="921"/>
        <end position="976"/>
    </location>
</feature>
<evidence type="ECO:0000256" key="8">
    <source>
        <dbReference type="ARBA" id="ARBA00022490"/>
    </source>
</evidence>
<evidence type="ECO:0000256" key="2">
    <source>
        <dbReference type="ARBA" id="ARBA00004221"/>
    </source>
</evidence>
<evidence type="ECO:0000256" key="28">
    <source>
        <dbReference type="ARBA" id="ARBA00032111"/>
    </source>
</evidence>
<keyword evidence="20" id="KW-0539">Nucleus</keyword>
<dbReference type="GO" id="GO:0034080">
    <property type="term" value="P:CENP-A containing chromatin assembly"/>
    <property type="evidence" value="ECO:0007669"/>
    <property type="project" value="TreeGrafter"/>
</dbReference>
<dbReference type="GO" id="GO:0110095">
    <property type="term" value="P:cellular detoxification of aldehyde"/>
    <property type="evidence" value="ECO:0007669"/>
    <property type="project" value="UniProtKB-ARBA"/>
</dbReference>
<evidence type="ECO:0000256" key="40">
    <source>
        <dbReference type="ARBA" id="ARBA00049445"/>
    </source>
</evidence>
<dbReference type="GO" id="GO:0006260">
    <property type="term" value="P:DNA replication"/>
    <property type="evidence" value="ECO:0007669"/>
    <property type="project" value="UniProtKB-KW"/>
</dbReference>
<keyword evidence="13 43" id="KW-0802">TPR repeat</keyword>
<evidence type="ECO:0000256" key="14">
    <source>
        <dbReference type="ARBA" id="ARBA00022843"/>
    </source>
</evidence>
<keyword evidence="10" id="KW-0597">Phosphoprotein</keyword>
<evidence type="ECO:0000256" key="37">
    <source>
        <dbReference type="ARBA" id="ARBA00048262"/>
    </source>
</evidence>
<evidence type="ECO:0000256" key="6">
    <source>
        <dbReference type="ARBA" id="ARBA00021576"/>
    </source>
</evidence>
<comment type="similarity">
    <text evidence="4">Belongs to the aldo/keto reductase family.</text>
</comment>
<dbReference type="FunFam" id="3.20.20.100:FF:000006">
    <property type="entry name" value="Aldo-keto reductase family 1 member A1"/>
    <property type="match status" value="1"/>
</dbReference>
<dbReference type="CDD" id="cd19106">
    <property type="entry name" value="AKR_AKR1A1-4"/>
    <property type="match status" value="1"/>
</dbReference>
<dbReference type="GO" id="GO:0046185">
    <property type="term" value="P:aldehyde catabolic process"/>
    <property type="evidence" value="ECO:0007669"/>
    <property type="project" value="InterPro"/>
</dbReference>
<comment type="catalytic activity">
    <reaction evidence="40">
        <text>hydroxyacetone + NADP(+) = methylglyoxal + NADPH + H(+)</text>
        <dbReference type="Rhea" id="RHEA:27986"/>
        <dbReference type="ChEBI" id="CHEBI:15378"/>
        <dbReference type="ChEBI" id="CHEBI:17158"/>
        <dbReference type="ChEBI" id="CHEBI:27957"/>
        <dbReference type="ChEBI" id="CHEBI:57783"/>
        <dbReference type="ChEBI" id="CHEBI:58349"/>
    </reaction>
</comment>
<comment type="catalytic activity">
    <reaction evidence="34">
        <text>S-nitroso-CoA + NADPH + H(+) = sulfinamide-CoA + NADP(+)</text>
        <dbReference type="Rhea" id="RHEA:78375"/>
        <dbReference type="ChEBI" id="CHEBI:15378"/>
        <dbReference type="ChEBI" id="CHEBI:57783"/>
        <dbReference type="ChEBI" id="CHEBI:58349"/>
        <dbReference type="ChEBI" id="CHEBI:145546"/>
        <dbReference type="ChEBI" id="CHEBI:145548"/>
    </reaction>
    <physiologicalReaction direction="left-to-right" evidence="34">
        <dbReference type="Rhea" id="RHEA:78376"/>
    </physiologicalReaction>
</comment>
<evidence type="ECO:0000259" key="46">
    <source>
        <dbReference type="Pfam" id="PF00248"/>
    </source>
</evidence>
<evidence type="ECO:0000256" key="29">
    <source>
        <dbReference type="ARBA" id="ARBA00032421"/>
    </source>
</evidence>
<evidence type="ECO:0000256" key="26">
    <source>
        <dbReference type="ARBA" id="ARBA00024099"/>
    </source>
</evidence>
<dbReference type="InterPro" id="IPR019544">
    <property type="entry name" value="Tetratricopeptide_SHNi-TPR_dom"/>
</dbReference>
<dbReference type="Gene3D" id="3.20.20.100">
    <property type="entry name" value="NADP-dependent oxidoreductase domain"/>
    <property type="match status" value="1"/>
</dbReference>
<dbReference type="GO" id="GO:0006335">
    <property type="term" value="P:DNA replication-dependent chromatin assembly"/>
    <property type="evidence" value="ECO:0007669"/>
    <property type="project" value="TreeGrafter"/>
</dbReference>
<dbReference type="InterPro" id="IPR018170">
    <property type="entry name" value="Aldo/ket_reductase_CS"/>
</dbReference>
<dbReference type="InterPro" id="IPR023210">
    <property type="entry name" value="NADP_OxRdtase_dom"/>
</dbReference>
<dbReference type="SUPFAM" id="SSF48452">
    <property type="entry name" value="TPR-like"/>
    <property type="match status" value="1"/>
</dbReference>
<dbReference type="PROSITE" id="PS00798">
    <property type="entry name" value="ALDOKETO_REDUCTASE_1"/>
    <property type="match status" value="1"/>
</dbReference>
<feature type="region of interest" description="Disordered" evidence="45">
    <location>
        <begin position="469"/>
        <end position="824"/>
    </location>
</feature>
<evidence type="ECO:0000256" key="17">
    <source>
        <dbReference type="ARBA" id="ARBA00023002"/>
    </source>
</evidence>
<dbReference type="Gene3D" id="1.25.40.10">
    <property type="entry name" value="Tetratricopeptide repeat domain"/>
    <property type="match status" value="1"/>
</dbReference>
<dbReference type="InterPro" id="IPR051730">
    <property type="entry name" value="NASP-like"/>
</dbReference>
<dbReference type="PROSITE" id="PS50005">
    <property type="entry name" value="TPR"/>
    <property type="match status" value="2"/>
</dbReference>
<dbReference type="EC" id="1.1.1.54" evidence="24"/>
<evidence type="ECO:0000256" key="7">
    <source>
        <dbReference type="ARBA" id="ARBA00022475"/>
    </source>
</evidence>
<evidence type="ECO:0000256" key="12">
    <source>
        <dbReference type="ARBA" id="ARBA00022737"/>
    </source>
</evidence>
<evidence type="ECO:0000256" key="44">
    <source>
        <dbReference type="SAM" id="Coils"/>
    </source>
</evidence>
<dbReference type="InterPro" id="IPR020471">
    <property type="entry name" value="AKR"/>
</dbReference>
<evidence type="ECO:0000256" key="9">
    <source>
        <dbReference type="ARBA" id="ARBA00022499"/>
    </source>
</evidence>
<keyword evidence="12" id="KW-0677">Repeat</keyword>
<feature type="compositionally biased region" description="Basic and acidic residues" evidence="45">
    <location>
        <begin position="469"/>
        <end position="499"/>
    </location>
</feature>
<dbReference type="GO" id="GO:0005654">
    <property type="term" value="C:nucleoplasm"/>
    <property type="evidence" value="ECO:0007669"/>
    <property type="project" value="TreeGrafter"/>
</dbReference>
<dbReference type="PRINTS" id="PR00069">
    <property type="entry name" value="ALDKETRDTASE"/>
</dbReference>
<feature type="compositionally biased region" description="Basic and acidic residues" evidence="45">
    <location>
        <begin position="764"/>
        <end position="774"/>
    </location>
</feature>
<evidence type="ECO:0000256" key="11">
    <source>
        <dbReference type="ARBA" id="ARBA00022705"/>
    </source>
</evidence>
<evidence type="ECO:0000256" key="22">
    <source>
        <dbReference type="ARBA" id="ARBA00024067"/>
    </source>
</evidence>
<evidence type="ECO:0000256" key="30">
    <source>
        <dbReference type="ARBA" id="ARBA00033112"/>
    </source>
</evidence>
<name>A0AA41SVS1_SCICA</name>
<dbReference type="SMART" id="SM00028">
    <property type="entry name" value="TPR"/>
    <property type="match status" value="3"/>
</dbReference>
<dbReference type="EMBL" id="JAATJV010234600">
    <property type="protein sequence ID" value="MBZ3874695.1"/>
    <property type="molecule type" value="Genomic_DNA"/>
</dbReference>
<dbReference type="InterPro" id="IPR036812">
    <property type="entry name" value="NAD(P)_OxRdtase_dom_sf"/>
</dbReference>
<keyword evidence="9" id="KW-1017">Isopeptide bond</keyword>
<dbReference type="PROSITE" id="PS00062">
    <property type="entry name" value="ALDOKETO_REDUCTASE_2"/>
    <property type="match status" value="1"/>
</dbReference>
<evidence type="ECO:0000256" key="36">
    <source>
        <dbReference type="ARBA" id="ARBA00048207"/>
    </source>
</evidence>
<dbReference type="InterPro" id="IPR044481">
    <property type="entry name" value="AKR1A"/>
</dbReference>
<dbReference type="Pfam" id="PF10516">
    <property type="entry name" value="SHNi-TPR"/>
    <property type="match status" value="1"/>
</dbReference>
<dbReference type="GO" id="GO:0016324">
    <property type="term" value="C:apical plasma membrane"/>
    <property type="evidence" value="ECO:0007669"/>
    <property type="project" value="UniProtKB-SubCell"/>
</dbReference>
<reference evidence="48" key="1">
    <citation type="submission" date="2020-03" db="EMBL/GenBank/DDBJ databases">
        <title>Studies in the Genomics of Life Span.</title>
        <authorList>
            <person name="Glass D."/>
        </authorList>
    </citation>
    <scope>NUCLEOTIDE SEQUENCE</scope>
    <source>
        <strain evidence="48">SUZIE</strain>
        <tissue evidence="48">Muscle</tissue>
    </source>
</reference>
<evidence type="ECO:0000256" key="4">
    <source>
        <dbReference type="ARBA" id="ARBA00007905"/>
    </source>
</evidence>
<feature type="region of interest" description="Disordered" evidence="45">
    <location>
        <begin position="1012"/>
        <end position="1106"/>
    </location>
</feature>
<evidence type="ECO:0000256" key="33">
    <source>
        <dbReference type="ARBA" id="ARBA00047532"/>
    </source>
</evidence>
<evidence type="ECO:0000256" key="45">
    <source>
        <dbReference type="SAM" id="MobiDB-lite"/>
    </source>
</evidence>
<dbReference type="GO" id="GO:0008106">
    <property type="term" value="F:alcohol dehydrogenase (NADP+) activity"/>
    <property type="evidence" value="ECO:0007669"/>
    <property type="project" value="UniProtKB-EC"/>
</dbReference>
<comment type="catalytic activity">
    <reaction evidence="38">
        <text>L-gulono-1,4-lactone + NADP(+) = D-glucurono-3,6-lactone + NADPH + H(+)</text>
        <dbReference type="Rhea" id="RHEA:18925"/>
        <dbReference type="ChEBI" id="CHEBI:15378"/>
        <dbReference type="ChEBI" id="CHEBI:17587"/>
        <dbReference type="ChEBI" id="CHEBI:18268"/>
        <dbReference type="ChEBI" id="CHEBI:57783"/>
        <dbReference type="ChEBI" id="CHEBI:58349"/>
        <dbReference type="EC" id="1.1.1.20"/>
    </reaction>
</comment>
<feature type="compositionally biased region" description="Basic and acidic residues" evidence="45">
    <location>
        <begin position="717"/>
        <end position="733"/>
    </location>
</feature>
<dbReference type="GO" id="GO:0042393">
    <property type="term" value="F:histone binding"/>
    <property type="evidence" value="ECO:0007669"/>
    <property type="project" value="TreeGrafter"/>
</dbReference>
<feature type="compositionally biased region" description="Low complexity" evidence="45">
    <location>
        <begin position="664"/>
        <end position="679"/>
    </location>
</feature>
<dbReference type="EC" id="1.1.1.2" evidence="25"/>
<dbReference type="InterPro" id="IPR019734">
    <property type="entry name" value="TPR_rpt"/>
</dbReference>
<comment type="catalytic activity">
    <reaction evidence="41">
        <text>3-deoxyfructose + NADP(+) = 3-deoxyglucosone + NADPH + H(+)</text>
        <dbReference type="Rhea" id="RHEA:58668"/>
        <dbReference type="ChEBI" id="CHEBI:15378"/>
        <dbReference type="ChEBI" id="CHEBI:57783"/>
        <dbReference type="ChEBI" id="CHEBI:58349"/>
        <dbReference type="ChEBI" id="CHEBI:60777"/>
        <dbReference type="ChEBI" id="CHEBI:142685"/>
    </reaction>
</comment>
<dbReference type="PANTHER" id="PTHR15081">
    <property type="entry name" value="NUCLEAR AUTOANTIGENIC SPERM PROTEIN NASP -RELATED"/>
    <property type="match status" value="1"/>
</dbReference>
<evidence type="ECO:0000256" key="43">
    <source>
        <dbReference type="PROSITE-ProRule" id="PRU00339"/>
    </source>
</evidence>
<keyword evidence="7" id="KW-1003">Cell membrane</keyword>
<feature type="compositionally biased region" description="Basic and acidic residues" evidence="45">
    <location>
        <begin position="566"/>
        <end position="599"/>
    </location>
</feature>
<dbReference type="PROSITE" id="PS00063">
    <property type="entry name" value="ALDOKETO_REDUCTASE_3"/>
    <property type="match status" value="1"/>
</dbReference>
<evidence type="ECO:0000256" key="35">
    <source>
        <dbReference type="ARBA" id="ARBA00048085"/>
    </source>
</evidence>
<feature type="domain" description="Tetratricopeptide SHNi-TPR" evidence="47">
    <location>
        <begin position="863"/>
        <end position="895"/>
    </location>
</feature>
<comment type="caution">
    <text evidence="48">The sequence shown here is derived from an EMBL/GenBank/DDBJ whole genome shotgun (WGS) entry which is preliminary data.</text>
</comment>
<proteinExistence type="inferred from homology"/>